<gene>
    <name evidence="3" type="ORF">KK078_13565</name>
</gene>
<proteinExistence type="predicted"/>
<feature type="region of interest" description="Disordered" evidence="1">
    <location>
        <begin position="305"/>
        <end position="383"/>
    </location>
</feature>
<comment type="caution">
    <text evidence="3">The sequence shown here is derived from an EMBL/GenBank/DDBJ whole genome shotgun (WGS) entry which is preliminary data.</text>
</comment>
<accession>A0AAP2D944</accession>
<evidence type="ECO:0000256" key="1">
    <source>
        <dbReference type="SAM" id="MobiDB-lite"/>
    </source>
</evidence>
<dbReference type="EMBL" id="JAHESC010000018">
    <property type="protein sequence ID" value="MBT1687594.1"/>
    <property type="molecule type" value="Genomic_DNA"/>
</dbReference>
<dbReference type="AlphaFoldDB" id="A0AAP2D944"/>
<keyword evidence="4" id="KW-1185">Reference proteome</keyword>
<evidence type="ECO:0000256" key="2">
    <source>
        <dbReference type="SAM" id="SignalP"/>
    </source>
</evidence>
<evidence type="ECO:0000313" key="4">
    <source>
        <dbReference type="Proteomes" id="UP001319180"/>
    </source>
</evidence>
<reference evidence="3 4" key="1">
    <citation type="submission" date="2021-05" db="EMBL/GenBank/DDBJ databases">
        <title>A Polyphasic approach of four new species of the genus Ohtaekwangia: Ohtaekwangia histidinii sp. nov., Ohtaekwangia cretensis sp. nov., Ohtaekwangia indiensis sp. nov., Ohtaekwangia reichenbachii sp. nov. from diverse environment.</title>
        <authorList>
            <person name="Octaviana S."/>
        </authorList>
    </citation>
    <scope>NUCLEOTIDE SEQUENCE [LARGE SCALE GENOMIC DNA]</scope>
    <source>
        <strain evidence="3 4">PWU37</strain>
    </source>
</reference>
<feature type="compositionally biased region" description="Low complexity" evidence="1">
    <location>
        <begin position="332"/>
        <end position="374"/>
    </location>
</feature>
<protein>
    <submittedName>
        <fullName evidence="3">Uncharacterized protein</fullName>
    </submittedName>
</protein>
<feature type="compositionally biased region" description="Basic and acidic residues" evidence="1">
    <location>
        <begin position="321"/>
        <end position="331"/>
    </location>
</feature>
<organism evidence="3 4">
    <name type="scientific">Dawidia soli</name>
    <dbReference type="NCBI Taxonomy" id="2782352"/>
    <lineage>
        <taxon>Bacteria</taxon>
        <taxon>Pseudomonadati</taxon>
        <taxon>Bacteroidota</taxon>
        <taxon>Cytophagia</taxon>
        <taxon>Cytophagales</taxon>
        <taxon>Chryseotaleaceae</taxon>
        <taxon>Dawidia</taxon>
    </lineage>
</organism>
<feature type="signal peptide" evidence="2">
    <location>
        <begin position="1"/>
        <end position="22"/>
    </location>
</feature>
<name>A0AAP2D944_9BACT</name>
<dbReference type="Proteomes" id="UP001319180">
    <property type="component" value="Unassembled WGS sequence"/>
</dbReference>
<evidence type="ECO:0000313" key="3">
    <source>
        <dbReference type="EMBL" id="MBT1687594.1"/>
    </source>
</evidence>
<dbReference type="RefSeq" id="WP_254090825.1">
    <property type="nucleotide sequence ID" value="NZ_JAHESC010000018.1"/>
</dbReference>
<feature type="chain" id="PRO_5042875925" evidence="2">
    <location>
        <begin position="23"/>
        <end position="671"/>
    </location>
</feature>
<sequence length="671" mass="73159">MKWIFCVCITVLTLLGVQTAHSQKVMLDEPIKAGPLTVFPDVADKNSYYYVTDKPRIATAANGKPKFSFLKYVDNNAANKEGDGGGLVHAVVVLEVTEEHRRLAERELQRIKPGAVLKGPILFTDGTIALISSIANKDGEFTKQVLGVGKAPILDGHQAAISVLLNKQGAKILWESFKTPTPDMSVSFEMTMQGYRSPKRVKIEANFDQMYEASTFQAAASMTGPVLLAGEINATFEDLRKSGAIKVEQYGEDEDLEKALETAYNKLTSMMFDPAGGTGSPSLSQLGASTGVGGASLLDRATTRLNEERNSARTQNAAVRAENRANADRRNSASSSTGNTGNGTTTTTGGTTSTTSTGSTTTASTTGSTTTGGTDASLRDDVRIGPRRAMDVSQGYTGSSAVSQPADIPEVDVPSISIMASYQMKKIHQSGNFSIDLNKYTVDNLVLRFDENFGQIKCTDCFREANLEDPLYVQRDVFAYLDGFNSEDFGKYINFANVTIRKKHEGGDVTNQEIRIDKTNFNTTGNTFKVIYGWKNDADRLKWLDYDYKVVWNYFGGFTEESPWVTSSMGSVPVSSPYVRKMVDIEADPAVFEEKGVRSAEVKVTYTLGGKEQVRNFRLDPKKTLSGQIDLLMPAQALAYEYEINWILKTGKTVSSGKLPGTSSLIFADNL</sequence>
<keyword evidence="2" id="KW-0732">Signal</keyword>